<keyword evidence="2" id="KW-0808">Transferase</keyword>
<evidence type="ECO:0000256" key="1">
    <source>
        <dbReference type="ARBA" id="ARBA00022676"/>
    </source>
</evidence>
<accession>A0ABW2UAA4</accession>
<dbReference type="EMBL" id="JBHTEK010000001">
    <property type="protein sequence ID" value="MFC7669145.1"/>
    <property type="molecule type" value="Genomic_DNA"/>
</dbReference>
<organism evidence="3 4">
    <name type="scientific">Hymenobacter humi</name>
    <dbReference type="NCBI Taxonomy" id="1411620"/>
    <lineage>
        <taxon>Bacteria</taxon>
        <taxon>Pseudomonadati</taxon>
        <taxon>Bacteroidota</taxon>
        <taxon>Cytophagia</taxon>
        <taxon>Cytophagales</taxon>
        <taxon>Hymenobacteraceae</taxon>
        <taxon>Hymenobacter</taxon>
    </lineage>
</organism>
<keyword evidence="1" id="KW-0328">Glycosyltransferase</keyword>
<dbReference type="InterPro" id="IPR035902">
    <property type="entry name" value="Nuc_phospho_transferase"/>
</dbReference>
<protein>
    <recommendedName>
        <fullName evidence="5">Glycosyl transferase family 3 domain-containing protein</fullName>
    </recommendedName>
</protein>
<evidence type="ECO:0000256" key="2">
    <source>
        <dbReference type="ARBA" id="ARBA00022679"/>
    </source>
</evidence>
<name>A0ABW2UAA4_9BACT</name>
<dbReference type="SUPFAM" id="SSF52418">
    <property type="entry name" value="Nucleoside phosphorylase/phosphoribosyltransferase catalytic domain"/>
    <property type="match status" value="1"/>
</dbReference>
<gene>
    <name evidence="3" type="ORF">ACFQT0_18655</name>
</gene>
<evidence type="ECO:0008006" key="5">
    <source>
        <dbReference type="Google" id="ProtNLM"/>
    </source>
</evidence>
<evidence type="ECO:0000313" key="4">
    <source>
        <dbReference type="Proteomes" id="UP001596513"/>
    </source>
</evidence>
<proteinExistence type="predicted"/>
<evidence type="ECO:0000313" key="3">
    <source>
        <dbReference type="EMBL" id="MFC7669145.1"/>
    </source>
</evidence>
<comment type="caution">
    <text evidence="3">The sequence shown here is derived from an EMBL/GenBank/DDBJ whole genome shotgun (WGS) entry which is preliminary data.</text>
</comment>
<dbReference type="Gene3D" id="3.40.1030.10">
    <property type="entry name" value="Nucleoside phosphorylase/phosphoribosyltransferase catalytic domain"/>
    <property type="match status" value="1"/>
</dbReference>
<reference evidence="4" key="1">
    <citation type="journal article" date="2019" name="Int. J. Syst. Evol. Microbiol.">
        <title>The Global Catalogue of Microorganisms (GCM) 10K type strain sequencing project: providing services to taxonomists for standard genome sequencing and annotation.</title>
        <authorList>
            <consortium name="The Broad Institute Genomics Platform"/>
            <consortium name="The Broad Institute Genome Sequencing Center for Infectious Disease"/>
            <person name="Wu L."/>
            <person name="Ma J."/>
        </authorList>
    </citation>
    <scope>NUCLEOTIDE SEQUENCE [LARGE SCALE GENOMIC DNA]</scope>
    <source>
        <strain evidence="4">JCM 19635</strain>
    </source>
</reference>
<dbReference type="Proteomes" id="UP001596513">
    <property type="component" value="Unassembled WGS sequence"/>
</dbReference>
<sequence length="46" mass="4896">MVTANAALALQCARPGLSWEDALAQSRESLDSGAAKRAFETMLNTK</sequence>
<keyword evidence="4" id="KW-1185">Reference proteome</keyword>
<dbReference type="RefSeq" id="WP_380204663.1">
    <property type="nucleotide sequence ID" value="NZ_JBHTEK010000001.1"/>
</dbReference>